<dbReference type="EMBL" id="WESC01000001">
    <property type="protein sequence ID" value="KAB7742671.1"/>
    <property type="molecule type" value="Genomic_DNA"/>
</dbReference>
<dbReference type="Gene3D" id="2.40.160.10">
    <property type="entry name" value="Porin"/>
    <property type="match status" value="1"/>
</dbReference>
<dbReference type="Pfam" id="PF07396">
    <property type="entry name" value="Porin_O_P"/>
    <property type="match status" value="1"/>
</dbReference>
<accession>A0A6N6VMB0</accession>
<evidence type="ECO:0000313" key="3">
    <source>
        <dbReference type="EMBL" id="KAB7742671.1"/>
    </source>
</evidence>
<feature type="chain" id="PRO_5026980420" description="Porin" evidence="2">
    <location>
        <begin position="26"/>
        <end position="457"/>
    </location>
</feature>
<name>A0A6N6VMB0_9HYPH</name>
<reference evidence="3 4" key="1">
    <citation type="submission" date="2019-09" db="EMBL/GenBank/DDBJ databases">
        <title>Parvibaculum sedimenti sp. nov., isolated from sediment.</title>
        <authorList>
            <person name="Wang Y."/>
        </authorList>
    </citation>
    <scope>NUCLEOTIDE SEQUENCE [LARGE SCALE GENOMIC DNA]</scope>
    <source>
        <strain evidence="3 4">HXT-9</strain>
    </source>
</reference>
<evidence type="ECO:0000256" key="1">
    <source>
        <dbReference type="SAM" id="Coils"/>
    </source>
</evidence>
<dbReference type="InterPro" id="IPR023614">
    <property type="entry name" value="Porin_dom_sf"/>
</dbReference>
<feature type="signal peptide" evidence="2">
    <location>
        <begin position="1"/>
        <end position="25"/>
    </location>
</feature>
<keyword evidence="2" id="KW-0732">Signal</keyword>
<keyword evidence="4" id="KW-1185">Reference proteome</keyword>
<dbReference type="AlphaFoldDB" id="A0A6N6VMB0"/>
<dbReference type="RefSeq" id="WP_152214225.1">
    <property type="nucleotide sequence ID" value="NZ_JBAQYD010000113.1"/>
</dbReference>
<evidence type="ECO:0008006" key="5">
    <source>
        <dbReference type="Google" id="ProtNLM"/>
    </source>
</evidence>
<protein>
    <recommendedName>
        <fullName evidence="5">Porin</fullName>
    </recommendedName>
</protein>
<proteinExistence type="predicted"/>
<organism evidence="3 4">
    <name type="scientific">Parvibaculum sedimenti</name>
    <dbReference type="NCBI Taxonomy" id="2608632"/>
    <lineage>
        <taxon>Bacteria</taxon>
        <taxon>Pseudomonadati</taxon>
        <taxon>Pseudomonadota</taxon>
        <taxon>Alphaproteobacteria</taxon>
        <taxon>Hyphomicrobiales</taxon>
        <taxon>Parvibaculaceae</taxon>
        <taxon>Parvibaculum</taxon>
    </lineage>
</organism>
<keyword evidence="1" id="KW-0175">Coiled coil</keyword>
<feature type="coiled-coil region" evidence="1">
    <location>
        <begin position="28"/>
        <end position="55"/>
    </location>
</feature>
<dbReference type="InterPro" id="IPR010870">
    <property type="entry name" value="Porin_O/P"/>
</dbReference>
<sequence>MTLRKILLAGTALGAAALLTGPAFAGSAAVTQNEINTLKQQMEDLQQKLDDLQVSTQAQLKTVKTAPASDAFVTMKGGHPTIASNDGNFTLSFNGRAHFDVATASTDDGLKKYNDGANFRRAEIGVSGTAYKDWGYAFAVQFGGSGKDGKNAPADIKEGYISYNGIKDVSIQAGAICLPFTLDYATSSNDITLIERAAAVSMMVGQASDDGRTAFGVKGHTDNIFAMAYYTKDRPGQDATTHSESDNWLGRAVFAFNPDANSVVHIGGDVAYSSHFSSDPSLGDRPGIRVDDIKYINTGSIANVDSATFYGPEAAVAYGPFRAQGEYYKYDFSRKNSLSDLSMDAWYLQASWIITGEAYKYKIGDAAFGGVKPSHPIGAGGFGAWEIAARYSDADLNDGAILGGHEKLTTVGLNWYPNSTFRFMLNYMHGEETPNSSGTVSKDGNVDIVALRTQFAF</sequence>
<comment type="caution">
    <text evidence="3">The sequence shown here is derived from an EMBL/GenBank/DDBJ whole genome shotgun (WGS) entry which is preliminary data.</text>
</comment>
<gene>
    <name evidence="3" type="ORF">F2P47_00615</name>
</gene>
<dbReference type="SUPFAM" id="SSF56935">
    <property type="entry name" value="Porins"/>
    <property type="match status" value="1"/>
</dbReference>
<evidence type="ECO:0000313" key="4">
    <source>
        <dbReference type="Proteomes" id="UP000468901"/>
    </source>
</evidence>
<evidence type="ECO:0000256" key="2">
    <source>
        <dbReference type="SAM" id="SignalP"/>
    </source>
</evidence>
<dbReference type="Proteomes" id="UP000468901">
    <property type="component" value="Unassembled WGS sequence"/>
</dbReference>